<dbReference type="EMBL" id="BAAAQX010000044">
    <property type="protein sequence ID" value="GAA2214842.1"/>
    <property type="molecule type" value="Genomic_DNA"/>
</dbReference>
<keyword evidence="4" id="KW-1185">Reference proteome</keyword>
<dbReference type="InterPro" id="IPR036928">
    <property type="entry name" value="AS_sf"/>
</dbReference>
<feature type="domain" description="Amidase" evidence="2">
    <location>
        <begin position="83"/>
        <end position="491"/>
    </location>
</feature>
<gene>
    <name evidence="3" type="ORF">GCM10009850_103080</name>
</gene>
<name>A0ABN3CZ99_9ACTN</name>
<dbReference type="PANTHER" id="PTHR11895">
    <property type="entry name" value="TRANSAMIDASE"/>
    <property type="match status" value="1"/>
</dbReference>
<dbReference type="RefSeq" id="WP_344493055.1">
    <property type="nucleotide sequence ID" value="NZ_BAAAQX010000044.1"/>
</dbReference>
<evidence type="ECO:0000313" key="4">
    <source>
        <dbReference type="Proteomes" id="UP001499843"/>
    </source>
</evidence>
<dbReference type="SUPFAM" id="SSF75304">
    <property type="entry name" value="Amidase signature (AS) enzymes"/>
    <property type="match status" value="1"/>
</dbReference>
<comment type="caution">
    <text evidence="3">The sequence shown here is derived from an EMBL/GenBank/DDBJ whole genome shotgun (WGS) entry which is preliminary data.</text>
</comment>
<organism evidence="3 4">
    <name type="scientific">Nonomuraea monospora</name>
    <dbReference type="NCBI Taxonomy" id="568818"/>
    <lineage>
        <taxon>Bacteria</taxon>
        <taxon>Bacillati</taxon>
        <taxon>Actinomycetota</taxon>
        <taxon>Actinomycetes</taxon>
        <taxon>Streptosporangiales</taxon>
        <taxon>Streptosporangiaceae</taxon>
        <taxon>Nonomuraea</taxon>
    </lineage>
</organism>
<feature type="region of interest" description="Disordered" evidence="1">
    <location>
        <begin position="50"/>
        <end position="74"/>
    </location>
</feature>
<proteinExistence type="predicted"/>
<evidence type="ECO:0000259" key="2">
    <source>
        <dbReference type="Pfam" id="PF01425"/>
    </source>
</evidence>
<reference evidence="3 4" key="1">
    <citation type="journal article" date="2019" name="Int. J. Syst. Evol. Microbiol.">
        <title>The Global Catalogue of Microorganisms (GCM) 10K type strain sequencing project: providing services to taxonomists for standard genome sequencing and annotation.</title>
        <authorList>
            <consortium name="The Broad Institute Genomics Platform"/>
            <consortium name="The Broad Institute Genome Sequencing Center for Infectious Disease"/>
            <person name="Wu L."/>
            <person name="Ma J."/>
        </authorList>
    </citation>
    <scope>NUCLEOTIDE SEQUENCE [LARGE SCALE GENOMIC DNA]</scope>
    <source>
        <strain evidence="3 4">JCM 16114</strain>
    </source>
</reference>
<evidence type="ECO:0000313" key="3">
    <source>
        <dbReference type="EMBL" id="GAA2214842.1"/>
    </source>
</evidence>
<dbReference type="Gene3D" id="1.10.20.60">
    <property type="entry name" value="Glu-tRNAGln amidotransferase C subunit, N-terminal domain"/>
    <property type="match status" value="1"/>
</dbReference>
<dbReference type="InterPro" id="IPR000120">
    <property type="entry name" value="Amidase"/>
</dbReference>
<dbReference type="InterPro" id="IPR020556">
    <property type="entry name" value="Amidase_CS"/>
</dbReference>
<dbReference type="PROSITE" id="PS00571">
    <property type="entry name" value="AMIDASES"/>
    <property type="match status" value="1"/>
</dbReference>
<dbReference type="Gene3D" id="3.90.1300.10">
    <property type="entry name" value="Amidase signature (AS) domain"/>
    <property type="match status" value="1"/>
</dbReference>
<dbReference type="PANTHER" id="PTHR11895:SF170">
    <property type="entry name" value="AMIDASE"/>
    <property type="match status" value="1"/>
</dbReference>
<protein>
    <submittedName>
        <fullName evidence="3">Amidase</fullName>
    </submittedName>
</protein>
<dbReference type="Proteomes" id="UP001499843">
    <property type="component" value="Unassembled WGS sequence"/>
</dbReference>
<feature type="compositionally biased region" description="Basic and acidic residues" evidence="1">
    <location>
        <begin position="62"/>
        <end position="74"/>
    </location>
</feature>
<dbReference type="InterPro" id="IPR023631">
    <property type="entry name" value="Amidase_dom"/>
</dbReference>
<accession>A0ABN3CZ99</accession>
<sequence length="514" mass="52006">MRAQPPTPADLAALSARYGFGLTGEDLAAYHELTTETFESCAAVERQWAARDQPAGQPADRIAGRDPGLRPQDDRLGAWQRRTSIKGAPEGPLAGRTVAVKDNVCVAGVPMSGGSAALDGFVPARDATVVTRLLEAGAEITGTSVCEDLCLSGGSHTSAAGPVRNPHDLTRSAGGSSSGSAALLAAGEVDLAIGGDQGGSVRIPAAWCGVVGLKPTYGLVPCTGSVPIEPSVDHLGPMARTVAGVADLLTVIAGPDGSDPRQDPRTTVPDYRLALGGGAGELRVGLLAEGFGLPGRSDPAVDATVRGLVRRLDADVRDVSVPGHRDAPHLWTVIVVAGAATQLIDLAGGGVAGCDPELAAALHRGRREHAGRLSATVKLVTLLGAHLIHTSGGAHYAMARRLAARLTAAYDAALAGVDVLALPTLPMTATPLPAPAAPPREQVARALEMIPNTCPFDVTGHPAISVPAGLSGGLPVGLMLVGRHGDEATLLRAAAACERLSGGAPAITTTGGTR</sequence>
<dbReference type="Pfam" id="PF01425">
    <property type="entry name" value="Amidase"/>
    <property type="match status" value="1"/>
</dbReference>
<dbReference type="NCBIfam" id="NF005565">
    <property type="entry name" value="PRK07235.1"/>
    <property type="match status" value="1"/>
</dbReference>
<evidence type="ECO:0000256" key="1">
    <source>
        <dbReference type="SAM" id="MobiDB-lite"/>
    </source>
</evidence>